<feature type="non-terminal residue" evidence="1">
    <location>
        <position position="360"/>
    </location>
</feature>
<evidence type="ECO:0000313" key="2">
    <source>
        <dbReference type="Proteomes" id="UP001331761"/>
    </source>
</evidence>
<dbReference type="PANTHER" id="PTHR13350">
    <property type="entry name" value="INTEGRATOR COMPLEX SUBUNIT 8"/>
    <property type="match status" value="1"/>
</dbReference>
<keyword evidence="2" id="KW-1185">Reference proteome</keyword>
<comment type="caution">
    <text evidence="1">The sequence shown here is derived from an EMBL/GenBank/DDBJ whole genome shotgun (WGS) entry which is preliminary data.</text>
</comment>
<dbReference type="Proteomes" id="UP001331761">
    <property type="component" value="Unassembled WGS sequence"/>
</dbReference>
<organism evidence="1 2">
    <name type="scientific">Trichostrongylus colubriformis</name>
    <name type="common">Black scour worm</name>
    <dbReference type="NCBI Taxonomy" id="6319"/>
    <lineage>
        <taxon>Eukaryota</taxon>
        <taxon>Metazoa</taxon>
        <taxon>Ecdysozoa</taxon>
        <taxon>Nematoda</taxon>
        <taxon>Chromadorea</taxon>
        <taxon>Rhabditida</taxon>
        <taxon>Rhabditina</taxon>
        <taxon>Rhabditomorpha</taxon>
        <taxon>Strongyloidea</taxon>
        <taxon>Trichostrongylidae</taxon>
        <taxon>Trichostrongylus</taxon>
    </lineage>
</organism>
<dbReference type="AlphaFoldDB" id="A0AAN8FSY0"/>
<sequence length="360" mass="40737">MEIVETIQNLNEYWGPPSLNWFDYFVDAQKLSILLSEQGNKETVGGLALQFAEQAACTQKEAEVMITKAFSDEDVQFTHRKAACLLLCAMACFAYIEWDIEYLIEKFNEILSVRILVENFLGLCRSSENPLDAMFAEWLFARWAMCVDRRFRIPPPPAKQTVNNPLLVPDLHLTKHENIRKMVVDTRTWLPQAITSLEKYIAEPSDVLVPKMECFLTPFLEKGGMSLSVGIIGNNVLCQWAPSPDLSRSTIKIPAADVVSVSRFDLLQFHFANGAIDTAQELLKSMTLPSTQLPLFCVDKKVLHGFYLALNVPSPFPSQPTAVKEFIPDQKKTRQRDGHGYRVPWRPYKPCIPALQIGLA</sequence>
<dbReference type="GO" id="GO:0005694">
    <property type="term" value="C:chromosome"/>
    <property type="evidence" value="ECO:0007669"/>
    <property type="project" value="UniProtKB-SubCell"/>
</dbReference>
<accession>A0AAN8FSY0</accession>
<reference evidence="1 2" key="1">
    <citation type="submission" date="2019-10" db="EMBL/GenBank/DDBJ databases">
        <title>Assembly and Annotation for the nematode Trichostrongylus colubriformis.</title>
        <authorList>
            <person name="Martin J."/>
        </authorList>
    </citation>
    <scope>NUCLEOTIDE SEQUENCE [LARGE SCALE GENOMIC DNA]</scope>
    <source>
        <strain evidence="1">G859</strain>
        <tissue evidence="1">Whole worm</tissue>
    </source>
</reference>
<dbReference type="InterPro" id="IPR038751">
    <property type="entry name" value="INTS8"/>
</dbReference>
<proteinExistence type="predicted"/>
<dbReference type="EMBL" id="WIXE01020049">
    <property type="protein sequence ID" value="KAK5969533.1"/>
    <property type="molecule type" value="Genomic_DNA"/>
</dbReference>
<dbReference type="PANTHER" id="PTHR13350:SF1">
    <property type="entry name" value="INTEGRATOR COMPLEX SUBUNIT 8"/>
    <property type="match status" value="1"/>
</dbReference>
<evidence type="ECO:0000313" key="1">
    <source>
        <dbReference type="EMBL" id="KAK5969533.1"/>
    </source>
</evidence>
<dbReference type="GO" id="GO:0034472">
    <property type="term" value="P:snRNA 3'-end processing"/>
    <property type="evidence" value="ECO:0007669"/>
    <property type="project" value="InterPro"/>
</dbReference>
<dbReference type="GO" id="GO:0032039">
    <property type="term" value="C:integrator complex"/>
    <property type="evidence" value="ECO:0007669"/>
    <property type="project" value="TreeGrafter"/>
</dbReference>
<protein>
    <submittedName>
        <fullName evidence="1">Uncharacterized protein</fullName>
    </submittedName>
</protein>
<name>A0AAN8FSY0_TRICO</name>
<gene>
    <name evidence="1" type="ORF">GCK32_013039</name>
</gene>